<dbReference type="EMBL" id="VDCI01000001">
    <property type="protein sequence ID" value="TNJ37612.1"/>
    <property type="molecule type" value="Genomic_DNA"/>
</dbReference>
<dbReference type="CDD" id="cd12152">
    <property type="entry name" value="F1-ATPase_delta"/>
    <property type="match status" value="1"/>
</dbReference>
<dbReference type="SUPFAM" id="SSF51344">
    <property type="entry name" value="Epsilon subunit of F1F0-ATP synthase N-terminal domain"/>
    <property type="match status" value="1"/>
</dbReference>
<dbReference type="InterPro" id="IPR036771">
    <property type="entry name" value="ATPsynth_dsu/esu_N"/>
</dbReference>
<dbReference type="RefSeq" id="WP_068865946.1">
    <property type="nucleotide sequence ID" value="NZ_VDCI01000001.1"/>
</dbReference>
<dbReference type="PANTHER" id="PTHR13822">
    <property type="entry name" value="ATP SYNTHASE DELTA/EPSILON CHAIN"/>
    <property type="match status" value="1"/>
</dbReference>
<sequence length="88" mass="9443">MASSDKAFEIEIVTPEKQYFSGNVTSVIAPGRDGLFQILKNHAPLVAALKDGKVRLEVPQGGQKSFTIPDGFLEVSDNKVILLAEAVS</sequence>
<dbReference type="Pfam" id="PF02823">
    <property type="entry name" value="ATP-synt_DE_N"/>
    <property type="match status" value="1"/>
</dbReference>
<name>A0A5C4S386_PROVB</name>
<dbReference type="InterPro" id="IPR001469">
    <property type="entry name" value="ATP_synth_F1_dsu/esu"/>
</dbReference>
<comment type="caution">
    <text evidence="11">The sequence shown here is derived from an EMBL/GenBank/DDBJ whole genome shotgun (WGS) entry which is preliminary data.</text>
</comment>
<dbReference type="Proteomes" id="UP000309544">
    <property type="component" value="Unassembled WGS sequence"/>
</dbReference>
<evidence type="ECO:0000256" key="9">
    <source>
        <dbReference type="RuleBase" id="RU003656"/>
    </source>
</evidence>
<keyword evidence="12" id="KW-1185">Reference proteome</keyword>
<dbReference type="GO" id="GO:0045259">
    <property type="term" value="C:proton-transporting ATP synthase complex"/>
    <property type="evidence" value="ECO:0007669"/>
    <property type="project" value="UniProtKB-KW"/>
</dbReference>
<evidence type="ECO:0000256" key="4">
    <source>
        <dbReference type="ARBA" id="ARBA00022448"/>
    </source>
</evidence>
<dbReference type="NCBIfam" id="TIGR01216">
    <property type="entry name" value="ATP_synt_epsi"/>
    <property type="match status" value="1"/>
</dbReference>
<evidence type="ECO:0000313" key="12">
    <source>
        <dbReference type="Proteomes" id="UP000309544"/>
    </source>
</evidence>
<comment type="function">
    <text evidence="1">Produces ATP from ADP in the presence of a proton gradient across the membrane.</text>
</comment>
<keyword evidence="4 9" id="KW-0813">Transport</keyword>
<dbReference type="GO" id="GO:0012505">
    <property type="term" value="C:endomembrane system"/>
    <property type="evidence" value="ECO:0007669"/>
    <property type="project" value="UniProtKB-SubCell"/>
</dbReference>
<evidence type="ECO:0000256" key="1">
    <source>
        <dbReference type="ARBA" id="ARBA00003543"/>
    </source>
</evidence>
<dbReference type="GO" id="GO:0046933">
    <property type="term" value="F:proton-transporting ATP synthase activity, rotational mechanism"/>
    <property type="evidence" value="ECO:0007669"/>
    <property type="project" value="InterPro"/>
</dbReference>
<evidence type="ECO:0000256" key="6">
    <source>
        <dbReference type="ARBA" id="ARBA00023136"/>
    </source>
</evidence>
<evidence type="ECO:0000256" key="2">
    <source>
        <dbReference type="ARBA" id="ARBA00004184"/>
    </source>
</evidence>
<dbReference type="PANTHER" id="PTHR13822:SF10">
    <property type="entry name" value="ATP SYNTHASE EPSILON CHAIN, CHLOROPLASTIC"/>
    <property type="match status" value="1"/>
</dbReference>
<reference evidence="11 12" key="1">
    <citation type="submission" date="2019-05" db="EMBL/GenBank/DDBJ databases">
        <title>Draft Whole-Genome sequence of the green sulfur bacterium Prosthecochloris vibrioformis DSM 260.</title>
        <authorList>
            <person name="Meyer T.E."/>
            <person name="Kyndt J.A."/>
        </authorList>
    </citation>
    <scope>NUCLEOTIDE SEQUENCE [LARGE SCALE GENOMIC DNA]</scope>
    <source>
        <strain evidence="11 12">DSM 260</strain>
    </source>
</reference>
<evidence type="ECO:0000256" key="8">
    <source>
        <dbReference type="ARBA" id="ARBA00023310"/>
    </source>
</evidence>
<evidence type="ECO:0000256" key="3">
    <source>
        <dbReference type="ARBA" id="ARBA00005712"/>
    </source>
</evidence>
<keyword evidence="7 9" id="KW-0139">CF(1)</keyword>
<proteinExistence type="inferred from homology"/>
<keyword evidence="6" id="KW-0472">Membrane</keyword>
<evidence type="ECO:0000256" key="7">
    <source>
        <dbReference type="ARBA" id="ARBA00023196"/>
    </source>
</evidence>
<comment type="similarity">
    <text evidence="3 9">Belongs to the ATPase epsilon chain family.</text>
</comment>
<comment type="subcellular location">
    <subcellularLocation>
        <location evidence="2">Endomembrane system</location>
        <topology evidence="2">Peripheral membrane protein</topology>
    </subcellularLocation>
</comment>
<keyword evidence="5 9" id="KW-0406">Ion transport</keyword>
<evidence type="ECO:0000259" key="10">
    <source>
        <dbReference type="Pfam" id="PF02823"/>
    </source>
</evidence>
<evidence type="ECO:0000313" key="11">
    <source>
        <dbReference type="EMBL" id="TNJ37612.1"/>
    </source>
</evidence>
<dbReference type="AlphaFoldDB" id="A0A5C4S386"/>
<evidence type="ECO:0000256" key="5">
    <source>
        <dbReference type="ARBA" id="ARBA00023065"/>
    </source>
</evidence>
<gene>
    <name evidence="11" type="primary">atpC</name>
    <name evidence="11" type="ORF">FGF68_00040</name>
</gene>
<comment type="subunit">
    <text evidence="9">F-type ATPases have 2 components, CF(1) - the catalytic core - and CF(0) - the membrane proton channel. CF(1) has five subunits: alpha(3), beta(3), gamma(1), delta(1), epsilon(1). CF(0) has three main subunits: a, b and c.</text>
</comment>
<dbReference type="InterPro" id="IPR020546">
    <property type="entry name" value="ATP_synth_F1_dsu/esu_N"/>
</dbReference>
<accession>A0A5C4S386</accession>
<feature type="domain" description="ATP synthase F1 complex delta/epsilon subunit N-terminal" evidence="10">
    <location>
        <begin position="8"/>
        <end position="86"/>
    </location>
</feature>
<dbReference type="Gene3D" id="2.60.15.10">
    <property type="entry name" value="F0F1 ATP synthase delta/epsilon subunit, N-terminal"/>
    <property type="match status" value="1"/>
</dbReference>
<protein>
    <submittedName>
        <fullName evidence="11">ATP synthase F1 subunit epsilon</fullName>
    </submittedName>
</protein>
<organism evidence="11 12">
    <name type="scientific">Prosthecochloris vibrioformis</name>
    <name type="common">Chlorobium vibrioforme</name>
    <dbReference type="NCBI Taxonomy" id="1098"/>
    <lineage>
        <taxon>Bacteria</taxon>
        <taxon>Pseudomonadati</taxon>
        <taxon>Chlorobiota</taxon>
        <taxon>Chlorobiia</taxon>
        <taxon>Chlorobiales</taxon>
        <taxon>Chlorobiaceae</taxon>
        <taxon>Prosthecochloris</taxon>
    </lineage>
</organism>
<keyword evidence="8 9" id="KW-0066">ATP synthesis</keyword>